<feature type="non-terminal residue" evidence="1">
    <location>
        <position position="1"/>
    </location>
</feature>
<dbReference type="Proteomes" id="UP000053239">
    <property type="component" value="Unassembled WGS sequence"/>
</dbReference>
<feature type="non-terminal residue" evidence="1">
    <location>
        <position position="143"/>
    </location>
</feature>
<evidence type="ECO:0008006" key="3">
    <source>
        <dbReference type="Google" id="ProtNLM"/>
    </source>
</evidence>
<dbReference type="AlphaFoldDB" id="A0A0J9U0B0"/>
<evidence type="ECO:0000313" key="2">
    <source>
        <dbReference type="Proteomes" id="UP000053239"/>
    </source>
</evidence>
<dbReference type="EMBL" id="KQ235236">
    <property type="protein sequence ID" value="KNA01686.1"/>
    <property type="molecule type" value="Genomic_DNA"/>
</dbReference>
<organism evidence="1 2">
    <name type="scientific">Plasmodium vivax North Korean</name>
    <dbReference type="NCBI Taxonomy" id="1035514"/>
    <lineage>
        <taxon>Eukaryota</taxon>
        <taxon>Sar</taxon>
        <taxon>Alveolata</taxon>
        <taxon>Apicomplexa</taxon>
        <taxon>Aconoidasida</taxon>
        <taxon>Haemosporida</taxon>
        <taxon>Plasmodiidae</taxon>
        <taxon>Plasmodium</taxon>
        <taxon>Plasmodium (Plasmodium)</taxon>
    </lineage>
</organism>
<accession>A0A0J9U0B0</accession>
<name>A0A0J9U0B0_PLAVI</name>
<sequence>LDKSPIYDTFKNSFYEKIKDYCDKFKAEYKLRDKIFPIDKNSFNDMSTLYNLYKKYHTVKGKRDIKCIDFPNHWKNEYNTCLNKCYLHGNKRLCDAIKRFRDNYETYKPAIKPACNGDRKNSLPDITWLELSNFIYPGYKKIG</sequence>
<reference evidence="1 2" key="1">
    <citation type="submission" date="2011-09" db="EMBL/GenBank/DDBJ databases">
        <title>The Genome Sequence of Plasmodium vivax North Korean.</title>
        <authorList>
            <consortium name="The Broad Institute Genome Sequencing Platform"/>
            <consortium name="The Broad Institute Genome Sequencing Center for Infectious Disease"/>
            <person name="Neafsey D."/>
            <person name="Carlton J."/>
            <person name="Barnwell J."/>
            <person name="Collins W."/>
            <person name="Escalante A."/>
            <person name="Mullikin J."/>
            <person name="Saul A."/>
            <person name="Guigo R."/>
            <person name="Camara F."/>
            <person name="Young S.K."/>
            <person name="Zeng Q."/>
            <person name="Gargeya S."/>
            <person name="Fitzgerald M."/>
            <person name="Haas B."/>
            <person name="Abouelleil A."/>
            <person name="Alvarado L."/>
            <person name="Arachchi H.M."/>
            <person name="Berlin A."/>
            <person name="Brown A."/>
            <person name="Chapman S.B."/>
            <person name="Chen Z."/>
            <person name="Dunbar C."/>
            <person name="Freedman E."/>
            <person name="Gearin G."/>
            <person name="Gellesch M."/>
            <person name="Goldberg J."/>
            <person name="Griggs A."/>
            <person name="Gujja S."/>
            <person name="Heiman D."/>
            <person name="Howarth C."/>
            <person name="Larson L."/>
            <person name="Lui A."/>
            <person name="MacDonald P.J.P."/>
            <person name="Montmayeur A."/>
            <person name="Murphy C."/>
            <person name="Neiman D."/>
            <person name="Pearson M."/>
            <person name="Priest M."/>
            <person name="Roberts A."/>
            <person name="Saif S."/>
            <person name="Shea T."/>
            <person name="Shenoy N."/>
            <person name="Sisk P."/>
            <person name="Stolte C."/>
            <person name="Sykes S."/>
            <person name="Wortman J."/>
            <person name="Nusbaum C."/>
            <person name="Birren B."/>
        </authorList>
    </citation>
    <scope>NUCLEOTIDE SEQUENCE [LARGE SCALE GENOMIC DNA]</scope>
    <source>
        <strain evidence="1 2">North Korean</strain>
    </source>
</reference>
<protein>
    <recommendedName>
        <fullName evidence="3">Vir</fullName>
    </recommendedName>
</protein>
<gene>
    <name evidence="1" type="ORF">PVNG_04712</name>
</gene>
<proteinExistence type="predicted"/>
<evidence type="ECO:0000313" key="1">
    <source>
        <dbReference type="EMBL" id="KNA01686.1"/>
    </source>
</evidence>